<dbReference type="GO" id="GO:0006606">
    <property type="term" value="P:protein import into nucleus"/>
    <property type="evidence" value="ECO:0007669"/>
    <property type="project" value="TreeGrafter"/>
</dbReference>
<dbReference type="OMA" id="LCVQFWD"/>
<reference evidence="1" key="1">
    <citation type="submission" date="2021-01" db="UniProtKB">
        <authorList>
            <consortium name="EnsemblPlants"/>
        </authorList>
    </citation>
    <scope>IDENTIFICATION</scope>
</reference>
<accession>A0A7N0U6U4</accession>
<proteinExistence type="predicted"/>
<name>A0A7N0U6U4_KALFE</name>
<dbReference type="GO" id="GO:0017056">
    <property type="term" value="F:structural constituent of nuclear pore"/>
    <property type="evidence" value="ECO:0007669"/>
    <property type="project" value="InterPro"/>
</dbReference>
<dbReference type="PANTHER" id="PTHR31431">
    <property type="entry name" value="NUCLEOPORIN NUP188 HOMOLOG"/>
    <property type="match status" value="1"/>
</dbReference>
<dbReference type="Gramene" id="Kaladp0055s0220.1.v1.1">
    <property type="protein sequence ID" value="Kaladp0055s0220.1.v1.1"/>
    <property type="gene ID" value="Kaladp0055s0220.v1.1"/>
</dbReference>
<dbReference type="GO" id="GO:0006405">
    <property type="term" value="P:RNA export from nucleus"/>
    <property type="evidence" value="ECO:0007669"/>
    <property type="project" value="TreeGrafter"/>
</dbReference>
<keyword evidence="2" id="KW-1185">Reference proteome</keyword>
<organism evidence="1 2">
    <name type="scientific">Kalanchoe fedtschenkoi</name>
    <name type="common">Lavender scallops</name>
    <name type="synonym">South American air plant</name>
    <dbReference type="NCBI Taxonomy" id="63787"/>
    <lineage>
        <taxon>Eukaryota</taxon>
        <taxon>Viridiplantae</taxon>
        <taxon>Streptophyta</taxon>
        <taxon>Embryophyta</taxon>
        <taxon>Tracheophyta</taxon>
        <taxon>Spermatophyta</taxon>
        <taxon>Magnoliopsida</taxon>
        <taxon>eudicotyledons</taxon>
        <taxon>Gunneridae</taxon>
        <taxon>Pentapetalae</taxon>
        <taxon>Saxifragales</taxon>
        <taxon>Crassulaceae</taxon>
        <taxon>Kalanchoe</taxon>
    </lineage>
</organism>
<evidence type="ECO:0000313" key="2">
    <source>
        <dbReference type="Proteomes" id="UP000594263"/>
    </source>
</evidence>
<evidence type="ECO:0000313" key="1">
    <source>
        <dbReference type="EnsemblPlants" id="Kaladp0055s0220.1.v1.1"/>
    </source>
</evidence>
<dbReference type="PANTHER" id="PTHR31431:SF1">
    <property type="entry name" value="NUCLEOPORIN NUP188"/>
    <property type="match status" value="1"/>
</dbReference>
<dbReference type="Proteomes" id="UP000594263">
    <property type="component" value="Unplaced"/>
</dbReference>
<sequence>MATTAPPAAASSKSVDFTLWWDSFATLLAELENVPVTEDLPPKLLEKVKDNHGWLLDTVTRFKPPSQNSKEALSAPQIKIGSHELKVQPELRDAALQISELLCLDEVQSYILVKRSAEPDNGYVDTVGEEFTHHVLLRYYMERQCLLKCVRQILFHSLYAGLDSNQATVIKIEAQRFISDGLENKYLSILQQFMSCNYPENLDVDLFNIWAEEMLMEANLVLDTLFCAYYESLCKITSEKWIKYCSIYKGIISGSYNFGRLAVSAEAVGYIGYAKIQLLLILIETLNLENLLQMVHDEMLFRQDSSSFSLTDIQEMDNFVSSLSGFDIKEAGPLYLTWAVFICLISSLPGLKETDQLEIDHVGYIRQSIEVGSLDYFLETLQSDILRNSDGLVAGYQSVLRTLISAFIACYEINLELEDNTFQLILNILCNIYRGEESLCNQFWDRNSIVDGPVRCLLCNLEGEFPFRIIELVRLLSSLSEGAWPADCVYNFLDKNVGISTVFEVNNGTTVYGSSPIVETKKPLDVPGIEGLCVPSNTQGHILKIFEGNKALVRWEYAQSGVFVLVLCLAQEQYTENNEEIVAILDLFCRLTTFNKGICYALMKVGNSMHLQSTLMNGHAESNIWYQVDFVEIICNLIRNLPLSLSSVRMMALSIRILAKLMKCSPTHVTAVALKASIFDISFANNTLDVEFHGSSREPWLLSGKLAKLVLVESDQNDNLCSLTISVLDLTLQLLDTGSECEVLHSLIVFSLQYVFLNHAHWKYKVKNVQWTVTLKVLEMIKKSLPLSSQTSKISEVVGDMMLHDSSIQKSLLQIICTSPEILENLYVSRLYDIADIEGLELAISSVLDVIFVILSRYSEVSSRPSMFWKVLLSSTVRPVPVVASIISLVSYFRNTAIQVAAARVLFVLFSIADSSSQYFPSHSCFEFDDEQITMFRHSVNKILWMESTVWNESLFIAAVRALTSAACYQPAFLVSLVSVKGSDDARLSNSGASERTIFGGLMQYIEKADDLLNRDPRTLLIILNFLRELWRGAAQYAGILHLVKKSTNFWERISTCLSPICYGKADHNAVIDESMAYKYQCQCVIMEIMACDMFLQKKLHEAQFFKLKSESSTNEKTEHSTAVTDIPLSLPGSSTFGNLIKSSASCEYKQAIWTRAKVAASLFCVHVMEKLEQGDSGSLAVSLVEKIKTMHKKLSSMLAFQDLLTQYSKHHYSEGKELSYLILCDLYYHLQGELEGRKISSGPFKELSEFLLASNFLLSYHQHINDEELQFYSKDLPLVDTTRIEADLGLEMWDYSKTSKSIAEQMLSYLQEANTMFLVAASRTSTLKALGSVLAIHKNTCTEKRTPTDMLISEELALSCIDHICHCFQDTLDSVDLVHDAREDFLDFLGALIELLLILIKYVPQKLPPTMCVLLIKTSTAGLKILNDLKVAGSDAVKNLLLMLVLSSVEFSFLNSSFAESTDVTPVEEFTEVSHACLPLLPVLCKCTESADNCVLSLTTMDIVLKYFLTAKTWFPILKKELLLPQIMTVLYDKNSPDSVPVILKFLLTLAQTRGGAEMLVTGGFLSSLRTLFADLSDGKPSSHIQAEKSSSKSLDKLKQPYSVWGLGLAVLTASICSFGDVSSQSDLLENVVYHLFSEKLHIITNNLRAPDFPSDDHDKKRARAQRMPVSLGCLRDTEQTLLLMCALVKHWHSWGKVMRDVNSDLRERSIHLLAYISRGTQRMGESAGRIPPLLCPPVSKDEADLYNKPSFIKSRNGWFALCPLGCVSKPLPNVTSSSSMVLAVKDQSTGNTSQTGFSDMTAIQIYRIAFLALKFLCLQAESAAKRAEEIGFVDLAHFPELPMPDILHGLQDQAIAIVTELCKINKPHRFPTEARSLCLLLVQTMEMALYLELCVSQICGIKPVLGRVEDFSKEIKFFLKAVEDHAFLNTSIKSLKQIISLAYPDV</sequence>
<dbReference type="GO" id="GO:0044611">
    <property type="term" value="C:nuclear pore inner ring"/>
    <property type="evidence" value="ECO:0007669"/>
    <property type="project" value="TreeGrafter"/>
</dbReference>
<protein>
    <submittedName>
        <fullName evidence="1">Uncharacterized protein</fullName>
    </submittedName>
</protein>
<dbReference type="InterPro" id="IPR044840">
    <property type="entry name" value="Nup188"/>
</dbReference>
<dbReference type="EnsemblPlants" id="Kaladp0055s0220.1.v1.1">
    <property type="protein sequence ID" value="Kaladp0055s0220.1.v1.1"/>
    <property type="gene ID" value="Kaladp0055s0220.v1.1"/>
</dbReference>